<comment type="caution">
    <text evidence="2">The sequence shown here is derived from an EMBL/GenBank/DDBJ whole genome shotgun (WGS) entry which is preliminary data.</text>
</comment>
<proteinExistence type="predicted"/>
<feature type="region of interest" description="Disordered" evidence="1">
    <location>
        <begin position="57"/>
        <end position="96"/>
    </location>
</feature>
<evidence type="ECO:0000256" key="1">
    <source>
        <dbReference type="SAM" id="MobiDB-lite"/>
    </source>
</evidence>
<reference evidence="2" key="1">
    <citation type="submission" date="2021-02" db="EMBL/GenBank/DDBJ databases">
        <authorList>
            <person name="Nowell W R."/>
        </authorList>
    </citation>
    <scope>NUCLEOTIDE SEQUENCE</scope>
</reference>
<dbReference type="EMBL" id="CAJOBF010003889">
    <property type="protein sequence ID" value="CAF4114190.1"/>
    <property type="molecule type" value="Genomic_DNA"/>
</dbReference>
<name>A0A819VTV2_9BILA</name>
<gene>
    <name evidence="2" type="ORF">UXM345_LOCUS23017</name>
</gene>
<feature type="compositionally biased region" description="Basic and acidic residues" evidence="1">
    <location>
        <begin position="71"/>
        <end position="81"/>
    </location>
</feature>
<sequence>MASPHGHQTQTQQSANGSDQVFLITLTNHSTLLQNTSRFQQAPDVLSLFTEHPMDVEDSDIEEVDVSDLPNIDRLETRNNVDHNNSNNHNNDDDDNDEINKKYYCFIIFNNPKLLKLLKTRKNQQGQRQMHREHRDVVRSSRKPMTQQGEKEMDLNIYEKEILSDLLMAETNKDKQSTVNENINWNTVEDFDDMFDIVYGEKDTLEYAEDELNKYYLSGHLNSMEHEDEMIDDDRYHNDLNVIEEMQTEPILSQKFSQLSTKAEDEQKSGVINKKRRSTATISSPDASCKKTKLIVDYADEFTATTTMSSTETNEIPIYLSVNNKLFVHMAQTITKTTSSIDRSSG</sequence>
<feature type="compositionally biased region" description="Acidic residues" evidence="1">
    <location>
        <begin position="57"/>
        <end position="66"/>
    </location>
</feature>
<accession>A0A819VTV2</accession>
<organism evidence="2 3">
    <name type="scientific">Rotaria magnacalcarata</name>
    <dbReference type="NCBI Taxonomy" id="392030"/>
    <lineage>
        <taxon>Eukaryota</taxon>
        <taxon>Metazoa</taxon>
        <taxon>Spiralia</taxon>
        <taxon>Gnathifera</taxon>
        <taxon>Rotifera</taxon>
        <taxon>Eurotatoria</taxon>
        <taxon>Bdelloidea</taxon>
        <taxon>Philodinida</taxon>
        <taxon>Philodinidae</taxon>
        <taxon>Rotaria</taxon>
    </lineage>
</organism>
<dbReference type="AlphaFoldDB" id="A0A819VTV2"/>
<feature type="region of interest" description="Disordered" evidence="1">
    <location>
        <begin position="258"/>
        <end position="284"/>
    </location>
</feature>
<feature type="region of interest" description="Disordered" evidence="1">
    <location>
        <begin position="123"/>
        <end position="149"/>
    </location>
</feature>
<dbReference type="Proteomes" id="UP000663842">
    <property type="component" value="Unassembled WGS sequence"/>
</dbReference>
<evidence type="ECO:0000313" key="2">
    <source>
        <dbReference type="EMBL" id="CAF4114190.1"/>
    </source>
</evidence>
<evidence type="ECO:0000313" key="3">
    <source>
        <dbReference type="Proteomes" id="UP000663842"/>
    </source>
</evidence>
<protein>
    <submittedName>
        <fullName evidence="2">Uncharacterized protein</fullName>
    </submittedName>
</protein>